<dbReference type="AlphaFoldDB" id="A0A0F9R6T3"/>
<gene>
    <name evidence="1" type="ORF">LCGC14_0632850</name>
</gene>
<sequence>MINDKGLRNYRNLLYYFEKRIAVHFSLENGEWHNGTVLDISKEKLTLVLMEFKKGELPFLLEDIKEDSIKPFIYIPKGIEE</sequence>
<protein>
    <submittedName>
        <fullName evidence="1">Uncharacterized protein</fullName>
    </submittedName>
</protein>
<accession>A0A0F9R6T3</accession>
<dbReference type="EMBL" id="LAZR01001113">
    <property type="protein sequence ID" value="KKN50454.1"/>
    <property type="molecule type" value="Genomic_DNA"/>
</dbReference>
<proteinExistence type="predicted"/>
<evidence type="ECO:0000313" key="1">
    <source>
        <dbReference type="EMBL" id="KKN50454.1"/>
    </source>
</evidence>
<organism evidence="1">
    <name type="scientific">marine sediment metagenome</name>
    <dbReference type="NCBI Taxonomy" id="412755"/>
    <lineage>
        <taxon>unclassified sequences</taxon>
        <taxon>metagenomes</taxon>
        <taxon>ecological metagenomes</taxon>
    </lineage>
</organism>
<reference evidence="1" key="1">
    <citation type="journal article" date="2015" name="Nature">
        <title>Complex archaea that bridge the gap between prokaryotes and eukaryotes.</title>
        <authorList>
            <person name="Spang A."/>
            <person name="Saw J.H."/>
            <person name="Jorgensen S.L."/>
            <person name="Zaremba-Niedzwiedzka K."/>
            <person name="Martijn J."/>
            <person name="Lind A.E."/>
            <person name="van Eijk R."/>
            <person name="Schleper C."/>
            <person name="Guy L."/>
            <person name="Ettema T.J."/>
        </authorList>
    </citation>
    <scope>NUCLEOTIDE SEQUENCE</scope>
</reference>
<comment type="caution">
    <text evidence="1">The sequence shown here is derived from an EMBL/GenBank/DDBJ whole genome shotgun (WGS) entry which is preliminary data.</text>
</comment>
<name>A0A0F9R6T3_9ZZZZ</name>